<dbReference type="STRING" id="1122195.SAMN02745164_00701"/>
<evidence type="ECO:0000313" key="3">
    <source>
        <dbReference type="EMBL" id="SHE56913.1"/>
    </source>
</evidence>
<evidence type="ECO:0000259" key="2">
    <source>
        <dbReference type="PROSITE" id="PS50110"/>
    </source>
</evidence>
<dbReference type="InterPro" id="IPR052048">
    <property type="entry name" value="ST_Response_Regulator"/>
</dbReference>
<dbReference type="PROSITE" id="PS50110">
    <property type="entry name" value="RESPONSE_REGULATORY"/>
    <property type="match status" value="1"/>
</dbReference>
<proteinExistence type="predicted"/>
<name>A0A1M4UK24_MARH1</name>
<dbReference type="Gene3D" id="3.40.50.2300">
    <property type="match status" value="1"/>
</dbReference>
<dbReference type="GO" id="GO:0000160">
    <property type="term" value="P:phosphorelay signal transduction system"/>
    <property type="evidence" value="ECO:0007669"/>
    <property type="project" value="InterPro"/>
</dbReference>
<dbReference type="SUPFAM" id="SSF52172">
    <property type="entry name" value="CheY-like"/>
    <property type="match status" value="1"/>
</dbReference>
<gene>
    <name evidence="3" type="ORF">SAMN02745164_00701</name>
</gene>
<dbReference type="OrthoDB" id="342399at2"/>
<sequence>MKWKIMIVDDEFTSREFLKEYILNIVNDVEIFQAENADNGLKMLNERKAIHIIFLDIMMPGMDSFEFLNKIKELNPLIQVIIVTAHNNYDNIIKAIKNGADDYIIKPFSIDDVKDVLEYSIRKLHRWKHVLNNTL</sequence>
<evidence type="ECO:0000256" key="1">
    <source>
        <dbReference type="PROSITE-ProRule" id="PRU00169"/>
    </source>
</evidence>
<organism evidence="3 4">
    <name type="scientific">Marinitoga hydrogenitolerans (strain DSM 16785 / JCM 12826 / AT1271)</name>
    <dbReference type="NCBI Taxonomy" id="1122195"/>
    <lineage>
        <taxon>Bacteria</taxon>
        <taxon>Thermotogati</taxon>
        <taxon>Thermotogota</taxon>
        <taxon>Thermotogae</taxon>
        <taxon>Petrotogales</taxon>
        <taxon>Petrotogaceae</taxon>
        <taxon>Marinitoga</taxon>
    </lineage>
</organism>
<dbReference type="Pfam" id="PF00072">
    <property type="entry name" value="Response_reg"/>
    <property type="match status" value="1"/>
</dbReference>
<dbReference type="PANTHER" id="PTHR43228">
    <property type="entry name" value="TWO-COMPONENT RESPONSE REGULATOR"/>
    <property type="match status" value="1"/>
</dbReference>
<dbReference type="AlphaFoldDB" id="A0A1M4UK24"/>
<evidence type="ECO:0000313" key="4">
    <source>
        <dbReference type="Proteomes" id="UP000184334"/>
    </source>
</evidence>
<dbReference type="PANTHER" id="PTHR43228:SF1">
    <property type="entry name" value="TWO-COMPONENT RESPONSE REGULATOR ARR22"/>
    <property type="match status" value="1"/>
</dbReference>
<keyword evidence="1" id="KW-0597">Phosphoprotein</keyword>
<keyword evidence="4" id="KW-1185">Reference proteome</keyword>
<dbReference type="SMART" id="SM00448">
    <property type="entry name" value="REC"/>
    <property type="match status" value="1"/>
</dbReference>
<feature type="modified residue" description="4-aspartylphosphate" evidence="1">
    <location>
        <position position="56"/>
    </location>
</feature>
<dbReference type="InterPro" id="IPR001789">
    <property type="entry name" value="Sig_transdc_resp-reg_receiver"/>
</dbReference>
<protein>
    <submittedName>
        <fullName evidence="3">Response regulator receiver domain-containing protein</fullName>
    </submittedName>
</protein>
<dbReference type="InterPro" id="IPR011006">
    <property type="entry name" value="CheY-like_superfamily"/>
</dbReference>
<dbReference type="Proteomes" id="UP000184334">
    <property type="component" value="Unassembled WGS sequence"/>
</dbReference>
<reference evidence="3" key="1">
    <citation type="submission" date="2016-11" db="EMBL/GenBank/DDBJ databases">
        <authorList>
            <person name="Varghese N."/>
            <person name="Submissions S."/>
        </authorList>
    </citation>
    <scope>NUCLEOTIDE SEQUENCE [LARGE SCALE GENOMIC DNA]</scope>
    <source>
        <strain evidence="3">DSM 16785</strain>
    </source>
</reference>
<accession>A0A1M4UK24</accession>
<feature type="domain" description="Response regulatory" evidence="2">
    <location>
        <begin position="4"/>
        <end position="121"/>
    </location>
</feature>
<comment type="caution">
    <text evidence="3">The sequence shown here is derived from an EMBL/GenBank/DDBJ whole genome shotgun (WGS) entry which is preliminary data.</text>
</comment>
<dbReference type="RefSeq" id="WP_072863484.1">
    <property type="nucleotide sequence ID" value="NZ_FQUI01000007.1"/>
</dbReference>
<dbReference type="EMBL" id="FQUI01000007">
    <property type="protein sequence ID" value="SHE56913.1"/>
    <property type="molecule type" value="Genomic_DNA"/>
</dbReference>